<keyword evidence="2" id="KW-1185">Reference proteome</keyword>
<gene>
    <name evidence="1" type="ORF">ACX27_02810</name>
</gene>
<dbReference type="STRING" id="224013.ACX27_02810"/>
<dbReference type="AlphaFoldDB" id="A0A0M3V4E9"/>
<evidence type="ECO:0008006" key="3">
    <source>
        <dbReference type="Google" id="ProtNLM"/>
    </source>
</evidence>
<dbReference type="KEGG" id="npz:ACX27_02810"/>
<dbReference type="GO" id="GO:0006744">
    <property type="term" value="P:ubiquinone biosynthetic process"/>
    <property type="evidence" value="ECO:0007669"/>
    <property type="project" value="InterPro"/>
</dbReference>
<dbReference type="PANTHER" id="PTHR12922:SF7">
    <property type="entry name" value="UBIQUINONE BIOSYNTHESIS PROTEIN COQ4 HOMOLOG, MITOCHONDRIAL"/>
    <property type="match status" value="1"/>
</dbReference>
<dbReference type="EMBL" id="CP012036">
    <property type="protein sequence ID" value="ALF52023.1"/>
    <property type="molecule type" value="Genomic_DNA"/>
</dbReference>
<sequence>MFLKDLRGLNLEFLNTLKGAITLFVDPGRADATPDIEDGVINIKATKLAIEYIKSKPEVAQIIQERYVAPPPDMEAISKCPEGSLGYAFAKYIKDTGFDPNYYRGLKITDDTSYILHRLRQTHDIWHVVTGLGFDVNGELGLQAFCLAQIRIPLPIILLAGGLMRTLINAPEQMDNLLTQIAIGYRMGAKAKPLIAQKWEENWDKPLSQWRSELGIEPTSVYIP</sequence>
<name>A0A0M3V4E9_9NOSO</name>
<evidence type="ECO:0000313" key="2">
    <source>
        <dbReference type="Proteomes" id="UP000062645"/>
    </source>
</evidence>
<dbReference type="Proteomes" id="UP000062645">
    <property type="component" value="Chromosome"/>
</dbReference>
<protein>
    <recommendedName>
        <fullName evidence="3">Ubiquinone biosynthesis protein</fullName>
    </recommendedName>
</protein>
<accession>A0A0M3V4E9</accession>
<dbReference type="RefSeq" id="WP_062288125.1">
    <property type="nucleotide sequence ID" value="NZ_CP012036.1"/>
</dbReference>
<proteinExistence type="predicted"/>
<reference evidence="1 2" key="2">
    <citation type="journal article" date="2016" name="Genome Announc.">
        <title>Draft Genome Sequence of the N2-Fixing Cyanobacterium Nostoc piscinale CENA21, Isolated from the Brazilian Amazon Floodplain.</title>
        <authorList>
            <person name="Leao T."/>
            <person name="Guimaraes P.I."/>
            <person name="de Melo A.G."/>
            <person name="Ramos R.T."/>
            <person name="Leao P.N."/>
            <person name="Silva A."/>
            <person name="Fiore M.F."/>
            <person name="Schneider M.P."/>
        </authorList>
    </citation>
    <scope>NUCLEOTIDE SEQUENCE [LARGE SCALE GENOMIC DNA]</scope>
    <source>
        <strain evidence="1 2">CENA21</strain>
    </source>
</reference>
<reference evidence="2" key="1">
    <citation type="submission" date="2015-07" db="EMBL/GenBank/DDBJ databases">
        <title>Genome Of Nitrogen-Fixing Cyanobacterium Nostoc piscinale CENA21 From Solimoes/Amazon River Floodplain Sediments And Comparative Genomics To Uncover Biosynthetic Natural Products Potential.</title>
        <authorList>
            <person name="Leao T.F."/>
            <person name="Leao P.N."/>
            <person name="Guimaraes P.I."/>
            <person name="de Melo A.G.C."/>
            <person name="Ramos R.T.J."/>
            <person name="Silva A."/>
            <person name="Fiore M.F."/>
            <person name="Schneider M.P.C."/>
        </authorList>
    </citation>
    <scope>NUCLEOTIDE SEQUENCE [LARGE SCALE GENOMIC DNA]</scope>
    <source>
        <strain evidence="2">CENA21</strain>
    </source>
</reference>
<dbReference type="OrthoDB" id="5720816at2"/>
<dbReference type="InterPro" id="IPR007715">
    <property type="entry name" value="Coq4"/>
</dbReference>
<organism evidence="1 2">
    <name type="scientific">Nostoc piscinale CENA21</name>
    <dbReference type="NCBI Taxonomy" id="224013"/>
    <lineage>
        <taxon>Bacteria</taxon>
        <taxon>Bacillati</taxon>
        <taxon>Cyanobacteriota</taxon>
        <taxon>Cyanophyceae</taxon>
        <taxon>Nostocales</taxon>
        <taxon>Nostocaceae</taxon>
        <taxon>Nostoc</taxon>
    </lineage>
</organism>
<dbReference type="PATRIC" id="fig|224013.5.peg.680"/>
<evidence type="ECO:0000313" key="1">
    <source>
        <dbReference type="EMBL" id="ALF52023.1"/>
    </source>
</evidence>
<dbReference type="PANTHER" id="PTHR12922">
    <property type="entry name" value="UBIQUINONE BIOSYNTHESIS PROTEIN"/>
    <property type="match status" value="1"/>
</dbReference>
<dbReference type="Pfam" id="PF05019">
    <property type="entry name" value="Coq4"/>
    <property type="match status" value="1"/>
</dbReference>